<dbReference type="Proteomes" id="UP000823388">
    <property type="component" value="Chromosome 3N"/>
</dbReference>
<gene>
    <name evidence="3" type="ORF">PVAP13_3NG249763</name>
</gene>
<protein>
    <submittedName>
        <fullName evidence="3">Uncharacterized protein</fullName>
    </submittedName>
</protein>
<feature type="signal peptide" evidence="2">
    <location>
        <begin position="1"/>
        <end position="34"/>
    </location>
</feature>
<evidence type="ECO:0000256" key="2">
    <source>
        <dbReference type="SAM" id="SignalP"/>
    </source>
</evidence>
<keyword evidence="2" id="KW-0732">Signal</keyword>
<feature type="region of interest" description="Disordered" evidence="1">
    <location>
        <begin position="36"/>
        <end position="61"/>
    </location>
</feature>
<evidence type="ECO:0000313" key="4">
    <source>
        <dbReference type="Proteomes" id="UP000823388"/>
    </source>
</evidence>
<comment type="caution">
    <text evidence="3">The sequence shown here is derived from an EMBL/GenBank/DDBJ whole genome shotgun (WGS) entry which is preliminary data.</text>
</comment>
<accession>A0A8T0U9C1</accession>
<feature type="chain" id="PRO_5035779965" evidence="2">
    <location>
        <begin position="35"/>
        <end position="81"/>
    </location>
</feature>
<name>A0A8T0U9C1_PANVG</name>
<dbReference type="EMBL" id="CM029042">
    <property type="protein sequence ID" value="KAG2621282.1"/>
    <property type="molecule type" value="Genomic_DNA"/>
</dbReference>
<reference evidence="3" key="1">
    <citation type="submission" date="2020-05" db="EMBL/GenBank/DDBJ databases">
        <title>WGS assembly of Panicum virgatum.</title>
        <authorList>
            <person name="Lovell J.T."/>
            <person name="Jenkins J."/>
            <person name="Shu S."/>
            <person name="Juenger T.E."/>
            <person name="Schmutz J."/>
        </authorList>
    </citation>
    <scope>NUCLEOTIDE SEQUENCE</scope>
    <source>
        <strain evidence="3">AP13</strain>
    </source>
</reference>
<organism evidence="3 4">
    <name type="scientific">Panicum virgatum</name>
    <name type="common">Blackwell switchgrass</name>
    <dbReference type="NCBI Taxonomy" id="38727"/>
    <lineage>
        <taxon>Eukaryota</taxon>
        <taxon>Viridiplantae</taxon>
        <taxon>Streptophyta</taxon>
        <taxon>Embryophyta</taxon>
        <taxon>Tracheophyta</taxon>
        <taxon>Spermatophyta</taxon>
        <taxon>Magnoliopsida</taxon>
        <taxon>Liliopsida</taxon>
        <taxon>Poales</taxon>
        <taxon>Poaceae</taxon>
        <taxon>PACMAD clade</taxon>
        <taxon>Panicoideae</taxon>
        <taxon>Panicodae</taxon>
        <taxon>Paniceae</taxon>
        <taxon>Panicinae</taxon>
        <taxon>Panicum</taxon>
        <taxon>Panicum sect. Hiantes</taxon>
    </lineage>
</organism>
<dbReference type="AlphaFoldDB" id="A0A8T0U9C1"/>
<evidence type="ECO:0000313" key="3">
    <source>
        <dbReference type="EMBL" id="KAG2621282.1"/>
    </source>
</evidence>
<evidence type="ECO:0000256" key="1">
    <source>
        <dbReference type="SAM" id="MobiDB-lite"/>
    </source>
</evidence>
<sequence length="81" mass="8070">MAGRQNNTGASASAMAAALLLLLLLPVGLPAAAAAAAAGQPVRGGDDVQDPRPQLLGVYPPLKGHLPPARRAYAASYSPGE</sequence>
<proteinExistence type="predicted"/>
<keyword evidence="4" id="KW-1185">Reference proteome</keyword>